<protein>
    <submittedName>
        <fullName evidence="1">Uncharacterized protein</fullName>
    </submittedName>
</protein>
<dbReference type="Pfam" id="PF13814">
    <property type="entry name" value="Replic_Relax"/>
    <property type="match status" value="1"/>
</dbReference>
<reference evidence="1 2" key="1">
    <citation type="journal article" date="2020" name="Nature">
        <title>Bacterial chemolithoautotrophy via manganese oxidation.</title>
        <authorList>
            <person name="Yu H."/>
            <person name="Leadbetter J.R."/>
        </authorList>
    </citation>
    <scope>NUCLEOTIDE SEQUENCE [LARGE SCALE GENOMIC DNA]</scope>
    <source>
        <strain evidence="1 2">Mn-1</strain>
    </source>
</reference>
<dbReference type="AlphaFoldDB" id="A0A7X6IB61"/>
<dbReference type="Proteomes" id="UP000534783">
    <property type="component" value="Unassembled WGS sequence"/>
</dbReference>
<name>A0A7X6IB61_9BACT</name>
<organism evidence="1 2">
    <name type="scientific">Candidatus Manganitrophus noduliformans</name>
    <dbReference type="NCBI Taxonomy" id="2606439"/>
    <lineage>
        <taxon>Bacteria</taxon>
        <taxon>Pseudomonadati</taxon>
        <taxon>Nitrospirota</taxon>
        <taxon>Nitrospiria</taxon>
        <taxon>Candidatus Troglogloeales</taxon>
        <taxon>Candidatus Manganitrophaceae</taxon>
        <taxon>Candidatus Manganitrophus</taxon>
    </lineage>
</organism>
<proteinExistence type="predicted"/>
<dbReference type="InterPro" id="IPR025855">
    <property type="entry name" value="Replic_Relax"/>
</dbReference>
<evidence type="ECO:0000313" key="1">
    <source>
        <dbReference type="EMBL" id="NKE71288.1"/>
    </source>
</evidence>
<dbReference type="RefSeq" id="WP_168059789.1">
    <property type="nucleotide sequence ID" value="NZ_VTOW01000002.1"/>
</dbReference>
<comment type="caution">
    <text evidence="1">The sequence shown here is derived from an EMBL/GenBank/DDBJ whole genome shotgun (WGS) entry which is preliminary data.</text>
</comment>
<evidence type="ECO:0000313" key="2">
    <source>
        <dbReference type="Proteomes" id="UP000534783"/>
    </source>
</evidence>
<gene>
    <name evidence="1" type="ORF">MNODULE_11120</name>
</gene>
<keyword evidence="2" id="KW-1185">Reference proteome</keyword>
<sequence>MPRQKGLNLTDRDLEVLKYLAVGPAFADDLHLRFFVGRGKTISRQAFERRMWKLTDACCITRFTPFKIRGRNPIQHKPVFSIGEEGIAALISEAVMPIDRIRRVRLNRPFLFHEIIVSRFVRRVYEGEPRRYRVIRLYDHAMLAKQVQKVRVKRIPDLRFTVQLSNGSYFSYLVEIDAGTTHTPEFVQKLAAFIQLSRVLAPVNSKDPVGILIVCHTGDRMAVLQRAVMESHVTVNVANKFLFSTIHNVDNSLGLLNPWYKADGAKIEMIFKDRGRSSEIRSTQTE</sequence>
<dbReference type="EMBL" id="VTOW01000002">
    <property type="protein sequence ID" value="NKE71288.1"/>
    <property type="molecule type" value="Genomic_DNA"/>
</dbReference>
<accession>A0A7X6IB61</accession>